<protein>
    <submittedName>
        <fullName evidence="1">Uncharacterized protein</fullName>
    </submittedName>
</protein>
<proteinExistence type="predicted"/>
<evidence type="ECO:0000313" key="1">
    <source>
        <dbReference type="EMBL" id="KAL3403693.1"/>
    </source>
</evidence>
<reference evidence="1 2" key="1">
    <citation type="journal article" date="2024" name="bioRxiv">
        <title>A reference genome for Trichogramma kaykai: A tiny desert-dwelling parasitoid wasp with competing sex-ratio distorters.</title>
        <authorList>
            <person name="Culotta J."/>
            <person name="Lindsey A.R."/>
        </authorList>
    </citation>
    <scope>NUCLEOTIDE SEQUENCE [LARGE SCALE GENOMIC DNA]</scope>
    <source>
        <strain evidence="1 2">KSX58</strain>
    </source>
</reference>
<organism evidence="1 2">
    <name type="scientific">Trichogramma kaykai</name>
    <dbReference type="NCBI Taxonomy" id="54128"/>
    <lineage>
        <taxon>Eukaryota</taxon>
        <taxon>Metazoa</taxon>
        <taxon>Ecdysozoa</taxon>
        <taxon>Arthropoda</taxon>
        <taxon>Hexapoda</taxon>
        <taxon>Insecta</taxon>
        <taxon>Pterygota</taxon>
        <taxon>Neoptera</taxon>
        <taxon>Endopterygota</taxon>
        <taxon>Hymenoptera</taxon>
        <taxon>Apocrita</taxon>
        <taxon>Proctotrupomorpha</taxon>
        <taxon>Chalcidoidea</taxon>
        <taxon>Trichogrammatidae</taxon>
        <taxon>Trichogramma</taxon>
    </lineage>
</organism>
<name>A0ABD2XFS5_9HYME</name>
<keyword evidence="2" id="KW-1185">Reference proteome</keyword>
<sequence>MMIYIYRAICLWRTQTTTKQTLLVCSALRKNSAAGTAERIGEIRPTYACTCVLYWCVLHACITTTSNGVRSHDSSEEKIEEREREREISPLLAHKHSSVQGMHRARVLYVCVLVLRLYMLHCVLVEGSLSAARRGTMAADLKFAAVILTCPYK</sequence>
<dbReference type="EMBL" id="JBJJXI010000029">
    <property type="protein sequence ID" value="KAL3403693.1"/>
    <property type="molecule type" value="Genomic_DNA"/>
</dbReference>
<comment type="caution">
    <text evidence="1">The sequence shown here is derived from an EMBL/GenBank/DDBJ whole genome shotgun (WGS) entry which is preliminary data.</text>
</comment>
<dbReference type="Proteomes" id="UP001627154">
    <property type="component" value="Unassembled WGS sequence"/>
</dbReference>
<gene>
    <name evidence="1" type="ORF">TKK_003626</name>
</gene>
<dbReference type="AlphaFoldDB" id="A0ABD2XFS5"/>
<accession>A0ABD2XFS5</accession>
<evidence type="ECO:0000313" key="2">
    <source>
        <dbReference type="Proteomes" id="UP001627154"/>
    </source>
</evidence>